<evidence type="ECO:0000256" key="4">
    <source>
        <dbReference type="ARBA" id="ARBA00022452"/>
    </source>
</evidence>
<dbReference type="InterPro" id="IPR023614">
    <property type="entry name" value="Porin_dom_sf"/>
</dbReference>
<evidence type="ECO:0000256" key="1">
    <source>
        <dbReference type="ARBA" id="ARBA00004571"/>
    </source>
</evidence>
<dbReference type="InterPro" id="IPR050298">
    <property type="entry name" value="Gram-neg_bact_OMP"/>
</dbReference>
<dbReference type="Gene3D" id="2.40.160.10">
    <property type="entry name" value="Porin"/>
    <property type="match status" value="1"/>
</dbReference>
<dbReference type="KEGG" id="bpla:bpln_2g09870"/>
<evidence type="ECO:0000256" key="11">
    <source>
        <dbReference type="SAM" id="SignalP"/>
    </source>
</evidence>
<evidence type="ECO:0000256" key="2">
    <source>
        <dbReference type="ARBA" id="ARBA00011233"/>
    </source>
</evidence>
<dbReference type="HOGENOM" id="CLU_038238_0_0_4"/>
<reference evidence="14" key="1">
    <citation type="submission" date="2011-03" db="EMBL/GenBank/DDBJ databases">
        <authorList>
            <person name="Voget S."/>
            <person name="Streit W.R."/>
            <person name="Jaeger K.E."/>
            <person name="Daniel R."/>
        </authorList>
    </citation>
    <scope>NUCLEOTIDE SEQUENCE [LARGE SCALE GENOMIC DNA]</scope>
    <source>
        <strain evidence="14">PG1</strain>
    </source>
</reference>
<dbReference type="PRINTS" id="PR00184">
    <property type="entry name" value="NEISSPPORIN"/>
</dbReference>
<evidence type="ECO:0000313" key="14">
    <source>
        <dbReference type="Proteomes" id="UP000031838"/>
    </source>
</evidence>
<dbReference type="GO" id="GO:0046930">
    <property type="term" value="C:pore complex"/>
    <property type="evidence" value="ECO:0007669"/>
    <property type="project" value="UniProtKB-KW"/>
</dbReference>
<proteinExistence type="predicted"/>
<evidence type="ECO:0000256" key="6">
    <source>
        <dbReference type="ARBA" id="ARBA00022729"/>
    </source>
</evidence>
<dbReference type="KEGG" id="bgp:BGL_2c08960"/>
<dbReference type="SUPFAM" id="SSF56935">
    <property type="entry name" value="Porins"/>
    <property type="match status" value="1"/>
</dbReference>
<dbReference type="PANTHER" id="PTHR34501:SF9">
    <property type="entry name" value="MAJOR OUTER MEMBRANE PROTEIN P.IA"/>
    <property type="match status" value="1"/>
</dbReference>
<evidence type="ECO:0000313" key="13">
    <source>
        <dbReference type="EMBL" id="AJK48974.1"/>
    </source>
</evidence>
<dbReference type="InterPro" id="IPR033900">
    <property type="entry name" value="Gram_neg_porin_domain"/>
</dbReference>
<dbReference type="InterPro" id="IPR002299">
    <property type="entry name" value="Porin_Neis"/>
</dbReference>
<dbReference type="Proteomes" id="UP000031838">
    <property type="component" value="Chromosome 2"/>
</dbReference>
<organism evidence="13 14">
    <name type="scientific">Burkholderia plantarii</name>
    <dbReference type="NCBI Taxonomy" id="41899"/>
    <lineage>
        <taxon>Bacteria</taxon>
        <taxon>Pseudomonadati</taxon>
        <taxon>Pseudomonadota</taxon>
        <taxon>Betaproteobacteria</taxon>
        <taxon>Burkholderiales</taxon>
        <taxon>Burkholderiaceae</taxon>
        <taxon>Burkholderia</taxon>
    </lineage>
</organism>
<keyword evidence="4" id="KW-1134">Transmembrane beta strand</keyword>
<reference evidence="13 14" key="2">
    <citation type="journal article" date="2016" name="Appl. Microbiol. Biotechnol.">
        <title>Mutations improving production and secretion of extracellular lipase by Burkholderia glumae PG1.</title>
        <authorList>
            <person name="Knapp A."/>
            <person name="Voget S."/>
            <person name="Gao R."/>
            <person name="Zaburannyi N."/>
            <person name="Krysciak D."/>
            <person name="Breuer M."/>
            <person name="Hauer B."/>
            <person name="Streit W.R."/>
            <person name="Muller R."/>
            <person name="Daniel R."/>
            <person name="Jaeger K.E."/>
        </authorList>
    </citation>
    <scope>NUCLEOTIDE SEQUENCE [LARGE SCALE GENOMIC DNA]</scope>
    <source>
        <strain evidence="13 14">PG1</strain>
    </source>
</reference>
<dbReference type="PANTHER" id="PTHR34501">
    <property type="entry name" value="PROTEIN YDDL-RELATED"/>
    <property type="match status" value="1"/>
</dbReference>
<evidence type="ECO:0000259" key="12">
    <source>
        <dbReference type="Pfam" id="PF13609"/>
    </source>
</evidence>
<keyword evidence="3" id="KW-0813">Transport</keyword>
<gene>
    <name evidence="13" type="ORF">BGL_2c08960</name>
</gene>
<keyword evidence="10" id="KW-0998">Cell outer membrane</keyword>
<evidence type="ECO:0000256" key="8">
    <source>
        <dbReference type="ARBA" id="ARBA00023114"/>
    </source>
</evidence>
<evidence type="ECO:0000256" key="5">
    <source>
        <dbReference type="ARBA" id="ARBA00022692"/>
    </source>
</evidence>
<comment type="subunit">
    <text evidence="2">Homotrimer.</text>
</comment>
<evidence type="ECO:0000256" key="3">
    <source>
        <dbReference type="ARBA" id="ARBA00022448"/>
    </source>
</evidence>
<keyword evidence="14" id="KW-1185">Reference proteome</keyword>
<dbReference type="AlphaFoldDB" id="A0A0B6S3J0"/>
<comment type="subcellular location">
    <subcellularLocation>
        <location evidence="1">Cell outer membrane</location>
        <topology evidence="1">Multi-pass membrane protein</topology>
    </subcellularLocation>
</comment>
<dbReference type="Pfam" id="PF13609">
    <property type="entry name" value="Porin_4"/>
    <property type="match status" value="1"/>
</dbReference>
<dbReference type="EMBL" id="CP002581">
    <property type="protein sequence ID" value="AJK48974.1"/>
    <property type="molecule type" value="Genomic_DNA"/>
</dbReference>
<keyword evidence="9" id="KW-0472">Membrane</keyword>
<feature type="chain" id="PRO_5002109802" evidence="11">
    <location>
        <begin position="21"/>
        <end position="377"/>
    </location>
</feature>
<keyword evidence="8" id="KW-0626">Porin</keyword>
<dbReference type="RefSeq" id="WP_042627515.1">
    <property type="nucleotide sequence ID" value="NZ_BSTO01000029.1"/>
</dbReference>
<keyword evidence="5" id="KW-0812">Transmembrane</keyword>
<keyword evidence="6 11" id="KW-0732">Signal</keyword>
<evidence type="ECO:0000256" key="9">
    <source>
        <dbReference type="ARBA" id="ARBA00023136"/>
    </source>
</evidence>
<sequence>MRKRVAVAIACLVASHGAQAQSSVTLFGVLDEGINYTNNAGGHAAWQQTSVDLATSRWGIKGSEDLGGGLHAIFDLESGFQLDNGRIYYGDRLFGYQSYAGLQSERFGTLTFGRQFDTVADVLAPLTANGNWAGYLFSHPFDNDNTDASFHVDNAVKFTSASVAGLTATALYGFSNQAGGFARNRAIGVGLGYRYETLTLGAVYEDLGAPGTTTGGSVATGDMVFAAANQKIYGIGANYGIGPATLGLVYTHVMVQRPTESLYAGALGVPVAALRFDNLEANAKVQVRPDLFVGAMYTYSRAHLDTGGGASLHWNQLGLMAQYALSKRTGLYSQVAYQMVGGGGTGTPLENAFVLGSAGASSNGHQVVARVGITHSF</sequence>
<dbReference type="GO" id="GO:0015288">
    <property type="term" value="F:porin activity"/>
    <property type="evidence" value="ECO:0007669"/>
    <property type="project" value="UniProtKB-KW"/>
</dbReference>
<evidence type="ECO:0000256" key="10">
    <source>
        <dbReference type="ARBA" id="ARBA00023237"/>
    </source>
</evidence>
<dbReference type="GO" id="GO:0009279">
    <property type="term" value="C:cell outer membrane"/>
    <property type="evidence" value="ECO:0007669"/>
    <property type="project" value="UniProtKB-SubCell"/>
</dbReference>
<keyword evidence="7" id="KW-0406">Ion transport</keyword>
<accession>A0A0B6S3J0</accession>
<dbReference type="CDD" id="cd00342">
    <property type="entry name" value="gram_neg_porins"/>
    <property type="match status" value="1"/>
</dbReference>
<protein>
    <submittedName>
        <fullName evidence="13">Outer membrane porin protein</fullName>
    </submittedName>
</protein>
<feature type="signal peptide" evidence="11">
    <location>
        <begin position="1"/>
        <end position="20"/>
    </location>
</feature>
<name>A0A0B6S3J0_BURPL</name>
<dbReference type="GO" id="GO:0006811">
    <property type="term" value="P:monoatomic ion transport"/>
    <property type="evidence" value="ECO:0007669"/>
    <property type="project" value="UniProtKB-KW"/>
</dbReference>
<feature type="domain" description="Porin" evidence="12">
    <location>
        <begin position="6"/>
        <end position="338"/>
    </location>
</feature>
<evidence type="ECO:0000256" key="7">
    <source>
        <dbReference type="ARBA" id="ARBA00023065"/>
    </source>
</evidence>